<evidence type="ECO:0008006" key="3">
    <source>
        <dbReference type="Google" id="ProtNLM"/>
    </source>
</evidence>
<protein>
    <recommendedName>
        <fullName evidence="3">Matrixin family metalloprotease</fullName>
    </recommendedName>
</protein>
<evidence type="ECO:0000313" key="1">
    <source>
        <dbReference type="EMBL" id="NNF07196.1"/>
    </source>
</evidence>
<dbReference type="EMBL" id="JABDJR010000425">
    <property type="protein sequence ID" value="NNF07196.1"/>
    <property type="molecule type" value="Genomic_DNA"/>
</dbReference>
<comment type="caution">
    <text evidence="1">The sequence shown here is derived from an EMBL/GenBank/DDBJ whole genome shotgun (WGS) entry which is preliminary data.</text>
</comment>
<organism evidence="1 2">
    <name type="scientific">Eiseniibacteriota bacterium</name>
    <dbReference type="NCBI Taxonomy" id="2212470"/>
    <lineage>
        <taxon>Bacteria</taxon>
        <taxon>Candidatus Eiseniibacteriota</taxon>
    </lineage>
</organism>
<dbReference type="SUPFAM" id="SSF55486">
    <property type="entry name" value="Metalloproteases ('zincins'), catalytic domain"/>
    <property type="match status" value="1"/>
</dbReference>
<evidence type="ECO:0000313" key="2">
    <source>
        <dbReference type="Proteomes" id="UP000547674"/>
    </source>
</evidence>
<dbReference type="GO" id="GO:0008237">
    <property type="term" value="F:metallopeptidase activity"/>
    <property type="evidence" value="ECO:0007669"/>
    <property type="project" value="InterPro"/>
</dbReference>
<feature type="non-terminal residue" evidence="1">
    <location>
        <position position="288"/>
    </location>
</feature>
<accession>A0A7Y2E8N1</accession>
<dbReference type="AlphaFoldDB" id="A0A7Y2E8N1"/>
<sequence length="288" mass="30158">MKFKRLPLGILTLATAAGLTWSIAGFAVQNEGVAALEAGPALSLADYATTESEVGPDAMKMASNIQRSMLATLAGRDASDPLVGQLAACWAEGSDPTVMGAFEDLLGGKDDVHSFQFSDGSRWSNTATDGFGLGQGDPTNITWSFIPDGTFIAGYIGEPGSNSSVIAFLDGVFGAGPGGADLTLRPWFTYFQQIFDNWASFTGLRYVYEPNDDGAAFVNTSGSLGVRGDVRIGGHLIDGASGVLAYNFFPNTGDMVLDTGDGALFGNAFQSFRAFRNVLAHEHGHGIG</sequence>
<dbReference type="Gene3D" id="3.40.390.10">
    <property type="entry name" value="Collagenase (Catalytic Domain)"/>
    <property type="match status" value="1"/>
</dbReference>
<dbReference type="Proteomes" id="UP000547674">
    <property type="component" value="Unassembled WGS sequence"/>
</dbReference>
<reference evidence="1 2" key="1">
    <citation type="submission" date="2020-03" db="EMBL/GenBank/DDBJ databases">
        <title>Metabolic flexibility allows generalist bacteria to become dominant in a frequently disturbed ecosystem.</title>
        <authorList>
            <person name="Chen Y.-J."/>
            <person name="Leung P.M."/>
            <person name="Bay S.K."/>
            <person name="Hugenholtz P."/>
            <person name="Kessler A.J."/>
            <person name="Shelley G."/>
            <person name="Waite D.W."/>
            <person name="Cook P.L."/>
            <person name="Greening C."/>
        </authorList>
    </citation>
    <scope>NUCLEOTIDE SEQUENCE [LARGE SCALE GENOMIC DNA]</scope>
    <source>
        <strain evidence="1">SS_bin_28</strain>
    </source>
</reference>
<dbReference type="InterPro" id="IPR024079">
    <property type="entry name" value="MetalloPept_cat_dom_sf"/>
</dbReference>
<name>A0A7Y2E8N1_UNCEI</name>
<gene>
    <name evidence="1" type="ORF">HKN21_10590</name>
</gene>
<proteinExistence type="predicted"/>